<sequence length="183" mass="20340">MEDKRIRVSALLDAQMDFKRLLSSSPAPWGSFPRSRSSKMRDKTLEGNLVVVGTTRRGRRSSWPTSDTIEASPTTSRPRILGSARTPSECCSGLGPVSYVRRRRQLLSDSSKETRFIKAQRVHGPDLAIHLTMASGAIPHASVDALKAAVEKEWAEMSVDFIVKTCKAFSPDRGHAEGQWWPF</sequence>
<evidence type="ECO:0000313" key="3">
    <source>
        <dbReference type="Proteomes" id="UP000595437"/>
    </source>
</evidence>
<dbReference type="Proteomes" id="UP000595437">
    <property type="component" value="Chromosome 18"/>
</dbReference>
<evidence type="ECO:0000313" key="2">
    <source>
        <dbReference type="EMBL" id="QQP35322.1"/>
    </source>
</evidence>
<evidence type="ECO:0000256" key="1">
    <source>
        <dbReference type="SAM" id="MobiDB-lite"/>
    </source>
</evidence>
<dbReference type="EMBL" id="CP045907">
    <property type="protein sequence ID" value="QQP35322.1"/>
    <property type="molecule type" value="Genomic_DNA"/>
</dbReference>
<organism evidence="2 3">
    <name type="scientific">Caligus rogercresseyi</name>
    <name type="common">Sea louse</name>
    <dbReference type="NCBI Taxonomy" id="217165"/>
    <lineage>
        <taxon>Eukaryota</taxon>
        <taxon>Metazoa</taxon>
        <taxon>Ecdysozoa</taxon>
        <taxon>Arthropoda</taxon>
        <taxon>Crustacea</taxon>
        <taxon>Multicrustacea</taxon>
        <taxon>Hexanauplia</taxon>
        <taxon>Copepoda</taxon>
        <taxon>Siphonostomatoida</taxon>
        <taxon>Caligidae</taxon>
        <taxon>Caligus</taxon>
    </lineage>
</organism>
<proteinExistence type="predicted"/>
<dbReference type="OrthoDB" id="8024633at2759"/>
<reference evidence="3" key="1">
    <citation type="submission" date="2021-01" db="EMBL/GenBank/DDBJ databases">
        <title>Caligus Genome Assembly.</title>
        <authorList>
            <person name="Gallardo-Escarate C."/>
        </authorList>
    </citation>
    <scope>NUCLEOTIDE SEQUENCE [LARGE SCALE GENOMIC DNA]</scope>
</reference>
<feature type="region of interest" description="Disordered" evidence="1">
    <location>
        <begin position="56"/>
        <end position="88"/>
    </location>
</feature>
<dbReference type="AlphaFoldDB" id="A0A7T8JU84"/>
<gene>
    <name evidence="2" type="ORF">FKW44_023505</name>
</gene>
<accession>A0A7T8JU84</accession>
<protein>
    <submittedName>
        <fullName evidence="2">Uncharacterized protein</fullName>
    </submittedName>
</protein>
<keyword evidence="3" id="KW-1185">Reference proteome</keyword>
<feature type="compositionally biased region" description="Polar residues" evidence="1">
    <location>
        <begin position="62"/>
        <end position="77"/>
    </location>
</feature>
<name>A0A7T8JU84_CALRO</name>